<dbReference type="AlphaFoldDB" id="A0A564ZMA7"/>
<evidence type="ECO:0000259" key="8">
    <source>
        <dbReference type="PROSITE" id="PS51826"/>
    </source>
</evidence>
<dbReference type="Pfam" id="PF00364">
    <property type="entry name" value="Biotin_lipoyl"/>
    <property type="match status" value="1"/>
</dbReference>
<dbReference type="Proteomes" id="UP000334340">
    <property type="component" value="Unassembled WGS sequence"/>
</dbReference>
<dbReference type="Gene3D" id="2.40.50.100">
    <property type="match status" value="1"/>
</dbReference>
<dbReference type="SUPFAM" id="SSF51230">
    <property type="entry name" value="Single hybrid motif"/>
    <property type="match status" value="1"/>
</dbReference>
<dbReference type="InterPro" id="IPR004167">
    <property type="entry name" value="PSBD"/>
</dbReference>
<dbReference type="InterPro" id="IPR000089">
    <property type="entry name" value="Biotin_lipoyl"/>
</dbReference>
<dbReference type="FunFam" id="3.30.559.10:FF:000007">
    <property type="entry name" value="Dihydrolipoamide acetyltransferase component of pyruvate dehydrogenase complex"/>
    <property type="match status" value="1"/>
</dbReference>
<dbReference type="InterPro" id="IPR011053">
    <property type="entry name" value="Single_hybrid_motif"/>
</dbReference>
<evidence type="ECO:0000256" key="5">
    <source>
        <dbReference type="ARBA" id="ARBA00023315"/>
    </source>
</evidence>
<dbReference type="SUPFAM" id="SSF52777">
    <property type="entry name" value="CoA-dependent acyltransferases"/>
    <property type="match status" value="1"/>
</dbReference>
<gene>
    <name evidence="9" type="ORF">MELA_02857</name>
</gene>
<evidence type="ECO:0000256" key="4">
    <source>
        <dbReference type="ARBA" id="ARBA00022823"/>
    </source>
</evidence>
<dbReference type="SUPFAM" id="SSF47005">
    <property type="entry name" value="Peripheral subunit-binding domain of 2-oxo acid dehydrogenase complex"/>
    <property type="match status" value="1"/>
</dbReference>
<evidence type="ECO:0000256" key="3">
    <source>
        <dbReference type="ARBA" id="ARBA00022679"/>
    </source>
</evidence>
<evidence type="ECO:0000256" key="2">
    <source>
        <dbReference type="ARBA" id="ARBA00007317"/>
    </source>
</evidence>
<dbReference type="PROSITE" id="PS00189">
    <property type="entry name" value="LIPOYL"/>
    <property type="match status" value="1"/>
</dbReference>
<keyword evidence="4 6" id="KW-0450">Lipoyl</keyword>
<dbReference type="InterPro" id="IPR023213">
    <property type="entry name" value="CAT-like_dom_sf"/>
</dbReference>
<organism evidence="9 10">
    <name type="scientific">Candidatus Methylomirabilis lanthanidiphila</name>
    <dbReference type="NCBI Taxonomy" id="2211376"/>
    <lineage>
        <taxon>Bacteria</taxon>
        <taxon>Candidatus Methylomirabilota</taxon>
        <taxon>Candidatus Methylomirabilia</taxon>
        <taxon>Candidatus Methylomirabilales</taxon>
        <taxon>Candidatus Methylomirabilaceae</taxon>
        <taxon>Candidatus Methylomirabilis</taxon>
    </lineage>
</organism>
<proteinExistence type="inferred from homology"/>
<dbReference type="EC" id="2.3.1.-" evidence="6"/>
<dbReference type="InterPro" id="IPR050743">
    <property type="entry name" value="2-oxoacid_DH_E2_comp"/>
</dbReference>
<keyword evidence="10" id="KW-1185">Reference proteome</keyword>
<dbReference type="PROSITE" id="PS51826">
    <property type="entry name" value="PSBD"/>
    <property type="match status" value="1"/>
</dbReference>
<evidence type="ECO:0000259" key="7">
    <source>
        <dbReference type="PROSITE" id="PS50968"/>
    </source>
</evidence>
<comment type="cofactor">
    <cofactor evidence="1 6">
        <name>(R)-lipoate</name>
        <dbReference type="ChEBI" id="CHEBI:83088"/>
    </cofactor>
</comment>
<dbReference type="GO" id="GO:0031405">
    <property type="term" value="F:lipoic acid binding"/>
    <property type="evidence" value="ECO:0007669"/>
    <property type="project" value="TreeGrafter"/>
</dbReference>
<keyword evidence="5 6" id="KW-0012">Acyltransferase</keyword>
<reference evidence="9 10" key="1">
    <citation type="submission" date="2019-07" db="EMBL/GenBank/DDBJ databases">
        <authorList>
            <person name="Cremers G."/>
        </authorList>
    </citation>
    <scope>NUCLEOTIDE SEQUENCE [LARGE SCALE GENOMIC DNA]</scope>
</reference>
<dbReference type="Gene3D" id="4.10.320.10">
    <property type="entry name" value="E3-binding domain"/>
    <property type="match status" value="1"/>
</dbReference>
<dbReference type="InterPro" id="IPR036625">
    <property type="entry name" value="E3-bd_dom_sf"/>
</dbReference>
<dbReference type="GO" id="GO:0005737">
    <property type="term" value="C:cytoplasm"/>
    <property type="evidence" value="ECO:0007669"/>
    <property type="project" value="TreeGrafter"/>
</dbReference>
<dbReference type="InterPro" id="IPR001078">
    <property type="entry name" value="2-oxoacid_DH_actylTfrase"/>
</dbReference>
<dbReference type="Pfam" id="PF02817">
    <property type="entry name" value="E3_binding"/>
    <property type="match status" value="1"/>
</dbReference>
<dbReference type="Pfam" id="PF00198">
    <property type="entry name" value="2-oxoacid_dh"/>
    <property type="match status" value="1"/>
</dbReference>
<evidence type="ECO:0000256" key="6">
    <source>
        <dbReference type="RuleBase" id="RU003423"/>
    </source>
</evidence>
<dbReference type="PROSITE" id="PS50968">
    <property type="entry name" value="BIOTINYL_LIPOYL"/>
    <property type="match status" value="1"/>
</dbReference>
<feature type="domain" description="Lipoyl-binding" evidence="7">
    <location>
        <begin position="2"/>
        <end position="77"/>
    </location>
</feature>
<name>A0A564ZMA7_9BACT</name>
<accession>A0A564ZMA7</accession>
<dbReference type="GO" id="GO:0016407">
    <property type="term" value="F:acetyltransferase activity"/>
    <property type="evidence" value="ECO:0007669"/>
    <property type="project" value="TreeGrafter"/>
</dbReference>
<keyword evidence="3 6" id="KW-0808">Transferase</keyword>
<dbReference type="PANTHER" id="PTHR43178:SF5">
    <property type="entry name" value="LIPOAMIDE ACYLTRANSFERASE COMPONENT OF BRANCHED-CHAIN ALPHA-KETO ACID DEHYDROGENASE COMPLEX, MITOCHONDRIAL"/>
    <property type="match status" value="1"/>
</dbReference>
<evidence type="ECO:0000313" key="9">
    <source>
        <dbReference type="EMBL" id="VUZ86454.1"/>
    </source>
</evidence>
<evidence type="ECO:0000256" key="1">
    <source>
        <dbReference type="ARBA" id="ARBA00001938"/>
    </source>
</evidence>
<dbReference type="Gene3D" id="3.30.559.10">
    <property type="entry name" value="Chloramphenicol acetyltransferase-like domain"/>
    <property type="match status" value="1"/>
</dbReference>
<sequence>MLIDVVMPQMGESVAEGTVVTWLKKVGEHVAKDEPLVAISTDKVDVEIPSAAAGVLAKIVVHEGGTAPVGAVLAHIDEASHAGAVQPGRPVMTQEEGVKAAAPPAGWYSPAVLELAKEHGVDLTQVKGTGAEGRVTRKDLLDFIARRSQTPAAARRVSPESPTPPAEDRILPISPMRRAIAEHMVRSRRTAAHVTQIHEVDMTAIDRYRHAHHDAFFGETGVTLTFLPFVVKAAADGLRAYPLMNASYTREGIIVKQAVNIGIAVALDEGLIVPVLREADKKSFLTLAKQLADLAARSRDKRLSLEEVHDGTFTVNNFGALGTMIGTPIIVQPQAAILGLGKVVKRPVVIDDTIVIRSMAYLCLSYDHRLIDGAYASAFLNHVQATLQEFDFSIVR</sequence>
<dbReference type="EMBL" id="CABIKM010000057">
    <property type="protein sequence ID" value="VUZ86454.1"/>
    <property type="molecule type" value="Genomic_DNA"/>
</dbReference>
<comment type="similarity">
    <text evidence="2 6">Belongs to the 2-oxoacid dehydrogenase family.</text>
</comment>
<dbReference type="CDD" id="cd06849">
    <property type="entry name" value="lipoyl_domain"/>
    <property type="match status" value="1"/>
</dbReference>
<dbReference type="InterPro" id="IPR003016">
    <property type="entry name" value="2-oxoA_DH_lipoyl-BS"/>
</dbReference>
<feature type="domain" description="Peripheral subunit-binding (PSBD)" evidence="8">
    <location>
        <begin position="107"/>
        <end position="144"/>
    </location>
</feature>
<evidence type="ECO:0000313" key="10">
    <source>
        <dbReference type="Proteomes" id="UP000334340"/>
    </source>
</evidence>
<protein>
    <recommendedName>
        <fullName evidence="6">Dihydrolipoamide acetyltransferase component of pyruvate dehydrogenase complex</fullName>
        <ecNumber evidence="6">2.3.1.-</ecNumber>
    </recommendedName>
</protein>
<dbReference type="PANTHER" id="PTHR43178">
    <property type="entry name" value="DIHYDROLIPOAMIDE ACETYLTRANSFERASE COMPONENT OF PYRUVATE DEHYDROGENASE COMPLEX"/>
    <property type="match status" value="1"/>
</dbReference>